<dbReference type="Proteomes" id="UP001341281">
    <property type="component" value="Chromosome 05"/>
</dbReference>
<gene>
    <name evidence="2" type="ORF">U9M48_022818</name>
</gene>
<organism evidence="2 3">
    <name type="scientific">Paspalum notatum var. saurae</name>
    <dbReference type="NCBI Taxonomy" id="547442"/>
    <lineage>
        <taxon>Eukaryota</taxon>
        <taxon>Viridiplantae</taxon>
        <taxon>Streptophyta</taxon>
        <taxon>Embryophyta</taxon>
        <taxon>Tracheophyta</taxon>
        <taxon>Spermatophyta</taxon>
        <taxon>Magnoliopsida</taxon>
        <taxon>Liliopsida</taxon>
        <taxon>Poales</taxon>
        <taxon>Poaceae</taxon>
        <taxon>PACMAD clade</taxon>
        <taxon>Panicoideae</taxon>
        <taxon>Andropogonodae</taxon>
        <taxon>Paspaleae</taxon>
        <taxon>Paspalinae</taxon>
        <taxon>Paspalum</taxon>
    </lineage>
</organism>
<sequence>MGMSLYEELMMMARDAATARRAARLAADAASRAARWAAASRPAPPPHLAPRARRSSPQIEHVPGKSVTKEDLESDEATQALYERWCKAYNKQRDQGDMARRFNIFKEAAEDVYKSNKVFMYEPEKQRRLGPAADGFNAQEFAEHKSGLARLGFHIDPDDVKSRLVEDIPDQSPPNRDRSP</sequence>
<dbReference type="EMBL" id="CP144749">
    <property type="protein sequence ID" value="WVZ74658.1"/>
    <property type="molecule type" value="Genomic_DNA"/>
</dbReference>
<evidence type="ECO:0000313" key="2">
    <source>
        <dbReference type="EMBL" id="WVZ74658.1"/>
    </source>
</evidence>
<reference evidence="2 3" key="1">
    <citation type="submission" date="2024-02" db="EMBL/GenBank/DDBJ databases">
        <title>High-quality chromosome-scale genome assembly of Pensacola bahiagrass (Paspalum notatum Flugge var. saurae).</title>
        <authorList>
            <person name="Vega J.M."/>
            <person name="Podio M."/>
            <person name="Orjuela J."/>
            <person name="Siena L.A."/>
            <person name="Pessino S.C."/>
            <person name="Combes M.C."/>
            <person name="Mariac C."/>
            <person name="Albertini E."/>
            <person name="Pupilli F."/>
            <person name="Ortiz J.P.A."/>
            <person name="Leblanc O."/>
        </authorList>
    </citation>
    <scope>NUCLEOTIDE SEQUENCE [LARGE SCALE GENOMIC DNA]</scope>
    <source>
        <strain evidence="2">R1</strain>
        <tissue evidence="2">Leaf</tissue>
    </source>
</reference>
<accession>A0AAQ3TKC5</accession>
<feature type="region of interest" description="Disordered" evidence="1">
    <location>
        <begin position="34"/>
        <end position="74"/>
    </location>
</feature>
<protein>
    <recommendedName>
        <fullName evidence="4">Cathepsin propeptide inhibitor domain-containing protein</fullName>
    </recommendedName>
</protein>
<evidence type="ECO:0000256" key="1">
    <source>
        <dbReference type="SAM" id="MobiDB-lite"/>
    </source>
</evidence>
<dbReference type="AlphaFoldDB" id="A0AAQ3TKC5"/>
<proteinExistence type="predicted"/>
<keyword evidence="3" id="KW-1185">Reference proteome</keyword>
<evidence type="ECO:0008006" key="4">
    <source>
        <dbReference type="Google" id="ProtNLM"/>
    </source>
</evidence>
<evidence type="ECO:0000313" key="3">
    <source>
        <dbReference type="Proteomes" id="UP001341281"/>
    </source>
</evidence>
<dbReference type="Gene3D" id="1.10.287.2250">
    <property type="match status" value="1"/>
</dbReference>
<name>A0AAQ3TKC5_PASNO</name>